<dbReference type="RefSeq" id="WP_349219003.1">
    <property type="nucleotide sequence ID" value="NZ_JBBMFD010000008.1"/>
</dbReference>
<dbReference type="GO" id="GO:0016787">
    <property type="term" value="F:hydrolase activity"/>
    <property type="evidence" value="ECO:0007669"/>
    <property type="project" value="UniProtKB-KW"/>
</dbReference>
<comment type="caution">
    <text evidence="2">The sequence shown here is derived from an EMBL/GenBank/DDBJ whole genome shotgun (WGS) entry which is preliminary data.</text>
</comment>
<dbReference type="Pfam" id="PF01551">
    <property type="entry name" value="Peptidase_M23"/>
    <property type="match status" value="1"/>
</dbReference>
<dbReference type="InterPro" id="IPR011055">
    <property type="entry name" value="Dup_hybrid_motif"/>
</dbReference>
<protein>
    <submittedName>
        <fullName evidence="2">M23 family metallopeptidase</fullName>
        <ecNumber evidence="2">3.4.-.-</ecNumber>
    </submittedName>
</protein>
<dbReference type="Proteomes" id="UP001489509">
    <property type="component" value="Unassembled WGS sequence"/>
</dbReference>
<dbReference type="InterPro" id="IPR016047">
    <property type="entry name" value="M23ase_b-sheet_dom"/>
</dbReference>
<accession>A0ABV1DZG6</accession>
<dbReference type="SUPFAM" id="SSF51261">
    <property type="entry name" value="Duplicated hybrid motif"/>
    <property type="match status" value="1"/>
</dbReference>
<keyword evidence="3" id="KW-1185">Reference proteome</keyword>
<evidence type="ECO:0000313" key="3">
    <source>
        <dbReference type="Proteomes" id="UP001489509"/>
    </source>
</evidence>
<evidence type="ECO:0000313" key="2">
    <source>
        <dbReference type="EMBL" id="MEQ2440440.1"/>
    </source>
</evidence>
<sequence>MFLIVKRKWIAIVVVAVLLGVICVAGSIAAASREELYQTVAQENGDTQKYIKWVDFNLTASIMSKALSYDLDSYGKEPHLNWIELLAYTSAKNYGNLPKSASKDLDAVAQRLLDGEKIEDITNGMQYYSYYLEAYTAILDGFVGEYSIEIDDPQQEGQKTVVQRYGLKAYSPIAGGYSFSHYNDFGASRSYGYKRKHLGNDLMGSVGTPIIAVESGVVEALGWNQYGGWRVGIRSLDGKRYYYYAHLRRDHPFHYTIGEGDRVNAGDVIGYLGMTGYSSKENVNNINTPHLHFGLQLIFDESQKDGDNQIWIDVYEIIELLQKNKSAVQYNEETKDYDRVYDLMEPD</sequence>
<keyword evidence="2" id="KW-0378">Hydrolase</keyword>
<gene>
    <name evidence="2" type="ORF">WMO26_06340</name>
</gene>
<dbReference type="EMBL" id="JBBMFD010000008">
    <property type="protein sequence ID" value="MEQ2440440.1"/>
    <property type="molecule type" value="Genomic_DNA"/>
</dbReference>
<dbReference type="CDD" id="cd12797">
    <property type="entry name" value="M23_peptidase"/>
    <property type="match status" value="1"/>
</dbReference>
<proteinExistence type="predicted"/>
<dbReference type="EC" id="3.4.-.-" evidence="2"/>
<dbReference type="PANTHER" id="PTHR21666:SF270">
    <property type="entry name" value="MUREIN HYDROLASE ACTIVATOR ENVC"/>
    <property type="match status" value="1"/>
</dbReference>
<dbReference type="InterPro" id="IPR050570">
    <property type="entry name" value="Cell_wall_metabolism_enzyme"/>
</dbReference>
<name>A0ABV1DZG6_9FIRM</name>
<dbReference type="PANTHER" id="PTHR21666">
    <property type="entry name" value="PEPTIDASE-RELATED"/>
    <property type="match status" value="1"/>
</dbReference>
<feature type="domain" description="M23ase beta-sheet core" evidence="1">
    <location>
        <begin position="196"/>
        <end position="296"/>
    </location>
</feature>
<evidence type="ECO:0000259" key="1">
    <source>
        <dbReference type="Pfam" id="PF01551"/>
    </source>
</evidence>
<dbReference type="Gene3D" id="2.70.70.10">
    <property type="entry name" value="Glucose Permease (Domain IIA)"/>
    <property type="match status" value="1"/>
</dbReference>
<reference evidence="2 3" key="1">
    <citation type="submission" date="2024-03" db="EMBL/GenBank/DDBJ databases">
        <title>Human intestinal bacterial collection.</title>
        <authorList>
            <person name="Pauvert C."/>
            <person name="Hitch T.C.A."/>
            <person name="Clavel T."/>
        </authorList>
    </citation>
    <scope>NUCLEOTIDE SEQUENCE [LARGE SCALE GENOMIC DNA]</scope>
    <source>
        <strain evidence="2 3">CLA-JM-H44</strain>
    </source>
</reference>
<organism evidence="2 3">
    <name type="scientific">Solibaculum intestinale</name>
    <dbReference type="NCBI Taxonomy" id="3133165"/>
    <lineage>
        <taxon>Bacteria</taxon>
        <taxon>Bacillati</taxon>
        <taxon>Bacillota</taxon>
        <taxon>Clostridia</taxon>
        <taxon>Eubacteriales</taxon>
        <taxon>Oscillospiraceae</taxon>
        <taxon>Solibaculum</taxon>
    </lineage>
</organism>